<evidence type="ECO:0000259" key="4">
    <source>
        <dbReference type="PROSITE" id="PS01186"/>
    </source>
</evidence>
<evidence type="ECO:0000256" key="2">
    <source>
        <dbReference type="SAM" id="Phobius"/>
    </source>
</evidence>
<proteinExistence type="inferred from homology"/>
<feature type="transmembrane region" description="Helical" evidence="2">
    <location>
        <begin position="146"/>
        <end position="166"/>
    </location>
</feature>
<dbReference type="KEGG" id="aten:116296797"/>
<reference evidence="6" key="1">
    <citation type="submission" date="2025-08" db="UniProtKB">
        <authorList>
            <consortium name="RefSeq"/>
        </authorList>
    </citation>
    <scope>IDENTIFICATION</scope>
    <source>
        <tissue evidence="6">Tentacle</tissue>
    </source>
</reference>
<keyword evidence="2" id="KW-0812">Transmembrane</keyword>
<dbReference type="InterPro" id="IPR000884">
    <property type="entry name" value="TSP1_rpt"/>
</dbReference>
<comment type="similarity">
    <text evidence="1">Belongs to the EGF domain peptide family.</text>
</comment>
<accession>A0A6P8HZN3</accession>
<dbReference type="PROSITE" id="PS01186">
    <property type="entry name" value="EGF_2"/>
    <property type="match status" value="1"/>
</dbReference>
<evidence type="ECO:0000256" key="1">
    <source>
        <dbReference type="ARBA" id="ARBA00006373"/>
    </source>
</evidence>
<dbReference type="GeneID" id="116296797"/>
<dbReference type="InParanoid" id="A0A6P8HZN3"/>
<evidence type="ECO:0000313" key="5">
    <source>
        <dbReference type="Proteomes" id="UP000515163"/>
    </source>
</evidence>
<keyword evidence="2" id="KW-0472">Membrane</keyword>
<dbReference type="SMART" id="SM00209">
    <property type="entry name" value="TSP1"/>
    <property type="match status" value="1"/>
</dbReference>
<sequence>MLAQQCFVLLLLLIMFLRDGEAWMRRRRRRRAPPPCHARDCQLSEWSHWSVCLHRCGNAETRYRTRTKTADEACGGTCYYNFREESNCNMYPCQNGGTPSYGQCSCRTGYTGTCCELMSERKPKGKENPTRSQESNDKKCSIGCELGIAFGCCAVLFGISGIGYYVRKKWKLQEDQVQSVTFVRNLTVERKDGTITVTEQHVKIGGRGGNNRFDNGTRDFCLPGCPTSDE</sequence>
<feature type="signal peptide" evidence="3">
    <location>
        <begin position="1"/>
        <end position="22"/>
    </location>
</feature>
<feature type="domain" description="EGF-like" evidence="4">
    <location>
        <begin position="104"/>
        <end position="115"/>
    </location>
</feature>
<dbReference type="PROSITE" id="PS50092">
    <property type="entry name" value="TSP1"/>
    <property type="match status" value="1"/>
</dbReference>
<keyword evidence="2" id="KW-1133">Transmembrane helix</keyword>
<gene>
    <name evidence="6" type="primary">LOC116296797</name>
</gene>
<dbReference type="InterPro" id="IPR000742">
    <property type="entry name" value="EGF"/>
</dbReference>
<keyword evidence="5" id="KW-1185">Reference proteome</keyword>
<dbReference type="OrthoDB" id="5990377at2759"/>
<dbReference type="SUPFAM" id="SSF82895">
    <property type="entry name" value="TSP-1 type 1 repeat"/>
    <property type="match status" value="1"/>
</dbReference>
<feature type="chain" id="PRO_5028319255" evidence="3">
    <location>
        <begin position="23"/>
        <end position="230"/>
    </location>
</feature>
<evidence type="ECO:0000256" key="3">
    <source>
        <dbReference type="SAM" id="SignalP"/>
    </source>
</evidence>
<protein>
    <submittedName>
        <fullName evidence="6">Uncharacterized protein LOC116296797 isoform X1</fullName>
    </submittedName>
</protein>
<keyword evidence="3" id="KW-0732">Signal</keyword>
<dbReference type="Pfam" id="PF00090">
    <property type="entry name" value="TSP_1"/>
    <property type="match status" value="1"/>
</dbReference>
<dbReference type="Gene3D" id="2.20.100.10">
    <property type="entry name" value="Thrombospondin type-1 (TSP1) repeat"/>
    <property type="match status" value="1"/>
</dbReference>
<dbReference type="Proteomes" id="UP000515163">
    <property type="component" value="Unplaced"/>
</dbReference>
<dbReference type="RefSeq" id="XP_031560746.1">
    <property type="nucleotide sequence ID" value="XM_031704886.1"/>
</dbReference>
<evidence type="ECO:0000313" key="6">
    <source>
        <dbReference type="RefSeq" id="XP_031560746.1"/>
    </source>
</evidence>
<organism evidence="5 6">
    <name type="scientific">Actinia tenebrosa</name>
    <name type="common">Australian red waratah sea anemone</name>
    <dbReference type="NCBI Taxonomy" id="6105"/>
    <lineage>
        <taxon>Eukaryota</taxon>
        <taxon>Metazoa</taxon>
        <taxon>Cnidaria</taxon>
        <taxon>Anthozoa</taxon>
        <taxon>Hexacorallia</taxon>
        <taxon>Actiniaria</taxon>
        <taxon>Actiniidae</taxon>
        <taxon>Actinia</taxon>
    </lineage>
</organism>
<dbReference type="InterPro" id="IPR036383">
    <property type="entry name" value="TSP1_rpt_sf"/>
</dbReference>
<dbReference type="AlphaFoldDB" id="A0A6P8HZN3"/>
<name>A0A6P8HZN3_ACTTE</name>